<evidence type="ECO:0000259" key="1">
    <source>
        <dbReference type="PROSITE" id="PS51186"/>
    </source>
</evidence>
<gene>
    <name evidence="2" type="ORF">SAMN05444487_11915</name>
</gene>
<name>A0A1H3C2F3_9BACL</name>
<dbReference type="InterPro" id="IPR000182">
    <property type="entry name" value="GNAT_dom"/>
</dbReference>
<dbReference type="EMBL" id="FNNQ01000019">
    <property type="protein sequence ID" value="SDX47689.1"/>
    <property type="molecule type" value="Genomic_DNA"/>
</dbReference>
<dbReference type="PANTHER" id="PTHR43441:SF6">
    <property type="entry name" value="N-ACETYLTRANSFERASE DOMAIN-CONTAINING PROTEIN"/>
    <property type="match status" value="1"/>
</dbReference>
<accession>A0A1H3C2F3</accession>
<reference evidence="2 3" key="1">
    <citation type="submission" date="2016-10" db="EMBL/GenBank/DDBJ databases">
        <authorList>
            <person name="de Groot N.N."/>
        </authorList>
    </citation>
    <scope>NUCLEOTIDE SEQUENCE [LARGE SCALE GENOMIC DNA]</scope>
    <source>
        <strain evidence="2 3">DSM 45610</strain>
    </source>
</reference>
<dbReference type="GO" id="GO:0008999">
    <property type="term" value="F:protein-N-terminal-alanine acetyltransferase activity"/>
    <property type="evidence" value="ECO:0007669"/>
    <property type="project" value="TreeGrafter"/>
</dbReference>
<dbReference type="Gene3D" id="3.40.630.30">
    <property type="match status" value="1"/>
</dbReference>
<dbReference type="Pfam" id="PF00583">
    <property type="entry name" value="Acetyltransf_1"/>
    <property type="match status" value="1"/>
</dbReference>
<evidence type="ECO:0000313" key="3">
    <source>
        <dbReference type="Proteomes" id="UP000198534"/>
    </source>
</evidence>
<dbReference type="GO" id="GO:0005737">
    <property type="term" value="C:cytoplasm"/>
    <property type="evidence" value="ECO:0007669"/>
    <property type="project" value="TreeGrafter"/>
</dbReference>
<protein>
    <submittedName>
        <fullName evidence="2">Protein N-acetyltransferase, RimJ/RimL family</fullName>
    </submittedName>
</protein>
<organism evidence="2 3">
    <name type="scientific">Marininema mesophilum</name>
    <dbReference type="NCBI Taxonomy" id="1048340"/>
    <lineage>
        <taxon>Bacteria</taxon>
        <taxon>Bacillati</taxon>
        <taxon>Bacillota</taxon>
        <taxon>Bacilli</taxon>
        <taxon>Bacillales</taxon>
        <taxon>Thermoactinomycetaceae</taxon>
        <taxon>Marininema</taxon>
    </lineage>
</organism>
<proteinExistence type="predicted"/>
<dbReference type="GO" id="GO:1990189">
    <property type="term" value="F:protein N-terminal-serine acetyltransferase activity"/>
    <property type="evidence" value="ECO:0007669"/>
    <property type="project" value="TreeGrafter"/>
</dbReference>
<dbReference type="InterPro" id="IPR051908">
    <property type="entry name" value="Ribosomal_N-acetyltransferase"/>
</dbReference>
<dbReference type="PROSITE" id="PS51186">
    <property type="entry name" value="GNAT"/>
    <property type="match status" value="1"/>
</dbReference>
<keyword evidence="2" id="KW-0808">Transferase</keyword>
<evidence type="ECO:0000313" key="2">
    <source>
        <dbReference type="EMBL" id="SDX47689.1"/>
    </source>
</evidence>
<keyword evidence="3" id="KW-1185">Reference proteome</keyword>
<dbReference type="Proteomes" id="UP000198534">
    <property type="component" value="Unassembled WGS sequence"/>
</dbReference>
<dbReference type="InterPro" id="IPR016181">
    <property type="entry name" value="Acyl_CoA_acyltransferase"/>
</dbReference>
<feature type="domain" description="N-acetyltransferase" evidence="1">
    <location>
        <begin position="1"/>
        <end position="161"/>
    </location>
</feature>
<dbReference type="PANTHER" id="PTHR43441">
    <property type="entry name" value="RIBOSOMAL-PROTEIN-SERINE ACETYLTRANSFERASE"/>
    <property type="match status" value="1"/>
</dbReference>
<dbReference type="STRING" id="1048340.SAMN05444487_11915"/>
<dbReference type="AlphaFoldDB" id="A0A1H3C2F3"/>
<dbReference type="SUPFAM" id="SSF55729">
    <property type="entry name" value="Acyl-CoA N-acyltransferases (Nat)"/>
    <property type="match status" value="1"/>
</dbReference>
<sequence>MIYHLLEVDQVVELVSFLSGSEWPYHEKPFLSEQDVRASWEKELYSGVGKESYLMMERGVPVGFLRLFDLTDSTALFDIRIASNARGRGLGKKGVNWLTEHLFCSHGHIERIEAYTRVDNEGMRRTLLRCGYVMEGYHRRSWSHPRGLCDSVAYAMLRTDWETGKMTPVPLDEFMRF</sequence>